<reference evidence="1" key="2">
    <citation type="submission" date="2025-09" db="UniProtKB">
        <authorList>
            <consortium name="EnsemblPlants"/>
        </authorList>
    </citation>
    <scope>IDENTIFICATION</scope>
</reference>
<organism evidence="1 2">
    <name type="scientific">Avena sativa</name>
    <name type="common">Oat</name>
    <dbReference type="NCBI Taxonomy" id="4498"/>
    <lineage>
        <taxon>Eukaryota</taxon>
        <taxon>Viridiplantae</taxon>
        <taxon>Streptophyta</taxon>
        <taxon>Embryophyta</taxon>
        <taxon>Tracheophyta</taxon>
        <taxon>Spermatophyta</taxon>
        <taxon>Magnoliopsida</taxon>
        <taxon>Liliopsida</taxon>
        <taxon>Poales</taxon>
        <taxon>Poaceae</taxon>
        <taxon>BOP clade</taxon>
        <taxon>Pooideae</taxon>
        <taxon>Poodae</taxon>
        <taxon>Poeae</taxon>
        <taxon>Poeae Chloroplast Group 1 (Aveneae type)</taxon>
        <taxon>Aveninae</taxon>
        <taxon>Avena</taxon>
    </lineage>
</organism>
<protein>
    <submittedName>
        <fullName evidence="1">Uncharacterized protein</fullName>
    </submittedName>
</protein>
<name>A0ACD5T8K2_AVESA</name>
<proteinExistence type="predicted"/>
<evidence type="ECO:0000313" key="1">
    <source>
        <dbReference type="EnsemblPlants" id="AVESA.00010b.r2.1AG0010300.1.CDS"/>
    </source>
</evidence>
<reference evidence="1" key="1">
    <citation type="submission" date="2021-05" db="EMBL/GenBank/DDBJ databases">
        <authorList>
            <person name="Scholz U."/>
            <person name="Mascher M."/>
            <person name="Fiebig A."/>
        </authorList>
    </citation>
    <scope>NUCLEOTIDE SEQUENCE [LARGE SCALE GENOMIC DNA]</scope>
</reference>
<evidence type="ECO:0000313" key="2">
    <source>
        <dbReference type="Proteomes" id="UP001732700"/>
    </source>
</evidence>
<keyword evidence="2" id="KW-1185">Reference proteome</keyword>
<accession>A0ACD5T8K2</accession>
<dbReference type="Proteomes" id="UP001732700">
    <property type="component" value="Chromosome 1A"/>
</dbReference>
<dbReference type="EnsemblPlants" id="AVESA.00010b.r2.1AG0010300.1">
    <property type="protein sequence ID" value="AVESA.00010b.r2.1AG0010300.1.CDS"/>
    <property type="gene ID" value="AVESA.00010b.r2.1AG0010300"/>
</dbReference>
<sequence length="515" mass="56526">MASLVGLSPMASLELDSTLIFLCLVFVVSCLAVLVRGFGSGGKDAVRVLPPSPWALPIIGNLHMLGGVHPHRSLQALARRHGPLFLLRLGSVPAVVVSSASLAEAVLRTQDHVFCSRSQQYTALGTLYGCRDIAFSPYGEKWRQIRRIAVVHLLSVRRVDSFRALRVAEVARFVQRVRAASASGAAQVNVSELIVSLTNTVISKAAFGDKLGGVEPAMVRDMMKELTDLLAKVAVSDVFPRLGWLDWATGLEARVNRLAAKLDSVVERTLAEHEGNQVNQGEAGDLVDDLLSLYKNGDQGFKLDRIDVKAIILDIFIAGTDTTYKTIEWTMAELVKNPREMAKVQSEVRQVAGGTHGGVLEEELEKMSHLQAAIKEALRLHPPVPLLIPRETIQDTRLDGYDIPAKTRVMVNTWAIMRNSESWENAEDFRPDRFLGMDINYSGKDPKFLPFGAGRRGCPGIAFGTRLVELTLANMMYHFDWKLPDGQKLESFEVIESSGLSPGLKSALILSVKPV</sequence>